<sequence>MVSWHNKIFSSTSLRRLLIIGGSGVAITAAFSLLQIDLNGSTRFRTVLADNGDIHSQLNKRISGRLPTRKDLINVSFSH</sequence>
<protein>
    <submittedName>
        <fullName evidence="2">Uncharacterized protein</fullName>
    </submittedName>
</protein>
<reference evidence="2 3" key="1">
    <citation type="submission" date="2018-11" db="EMBL/GenBank/DDBJ databases">
        <authorList>
            <consortium name="Pathogen Informatics"/>
        </authorList>
    </citation>
    <scope>NUCLEOTIDE SEQUENCE [LARGE SCALE GENOMIC DNA]</scope>
</reference>
<evidence type="ECO:0000256" key="1">
    <source>
        <dbReference type="SAM" id="Phobius"/>
    </source>
</evidence>
<name>A0A3P7EF94_WUCBA</name>
<dbReference type="InParanoid" id="A0A3P7EF94"/>
<keyword evidence="1" id="KW-0472">Membrane</keyword>
<evidence type="ECO:0000313" key="3">
    <source>
        <dbReference type="Proteomes" id="UP000270924"/>
    </source>
</evidence>
<keyword evidence="1" id="KW-1133">Transmembrane helix</keyword>
<dbReference type="EMBL" id="UYWW01007180">
    <property type="protein sequence ID" value="VDM15134.1"/>
    <property type="molecule type" value="Genomic_DNA"/>
</dbReference>
<keyword evidence="1" id="KW-0812">Transmembrane</keyword>
<organism evidence="2 3">
    <name type="scientific">Wuchereria bancrofti</name>
    <dbReference type="NCBI Taxonomy" id="6293"/>
    <lineage>
        <taxon>Eukaryota</taxon>
        <taxon>Metazoa</taxon>
        <taxon>Ecdysozoa</taxon>
        <taxon>Nematoda</taxon>
        <taxon>Chromadorea</taxon>
        <taxon>Rhabditida</taxon>
        <taxon>Spirurina</taxon>
        <taxon>Spiruromorpha</taxon>
        <taxon>Filarioidea</taxon>
        <taxon>Onchocercidae</taxon>
        <taxon>Wuchereria</taxon>
    </lineage>
</organism>
<dbReference type="AlphaFoldDB" id="A0A3P7EF94"/>
<proteinExistence type="predicted"/>
<dbReference type="Proteomes" id="UP000270924">
    <property type="component" value="Unassembled WGS sequence"/>
</dbReference>
<feature type="transmembrane region" description="Helical" evidence="1">
    <location>
        <begin position="17"/>
        <end position="36"/>
    </location>
</feature>
<evidence type="ECO:0000313" key="2">
    <source>
        <dbReference type="EMBL" id="VDM15134.1"/>
    </source>
</evidence>
<gene>
    <name evidence="2" type="ORF">WBA_LOCUS8520</name>
</gene>
<keyword evidence="3" id="KW-1185">Reference proteome</keyword>
<accession>A0A3P7EF94</accession>